<dbReference type="FunFam" id="3.40.50.10190:FF:000001">
    <property type="entry name" value="Replication factor C subunit 1"/>
    <property type="match status" value="1"/>
</dbReference>
<dbReference type="PANTHER" id="PTHR42842:SF3">
    <property type="entry name" value="FAD_NAD(P)-BINDING OXIDOREDUCTASE FAMILY PROTEIN"/>
    <property type="match status" value="1"/>
</dbReference>
<dbReference type="Gene3D" id="3.40.50.10190">
    <property type="entry name" value="BRCT domain"/>
    <property type="match status" value="1"/>
</dbReference>
<feature type="region of interest" description="Disordered" evidence="8">
    <location>
        <begin position="316"/>
        <end position="391"/>
    </location>
</feature>
<dbReference type="Pfam" id="PF01494">
    <property type="entry name" value="FAD_binding_3"/>
    <property type="match status" value="1"/>
</dbReference>
<feature type="compositionally biased region" description="Basic and acidic residues" evidence="8">
    <location>
        <begin position="1"/>
        <end position="15"/>
    </location>
</feature>
<dbReference type="InterPro" id="IPR036420">
    <property type="entry name" value="BRCT_dom_sf"/>
</dbReference>
<feature type="domain" description="BRCT" evidence="9">
    <location>
        <begin position="237"/>
        <end position="318"/>
    </location>
</feature>
<dbReference type="CDD" id="cd00009">
    <property type="entry name" value="AAA"/>
    <property type="match status" value="1"/>
</dbReference>
<feature type="compositionally biased region" description="Gly residues" evidence="8">
    <location>
        <begin position="205"/>
        <end position="218"/>
    </location>
</feature>
<evidence type="ECO:0000256" key="3">
    <source>
        <dbReference type="ARBA" id="ARBA00011480"/>
    </source>
</evidence>
<dbReference type="GO" id="GO:0016887">
    <property type="term" value="F:ATP hydrolysis activity"/>
    <property type="evidence" value="ECO:0007669"/>
    <property type="project" value="InterPro"/>
</dbReference>
<feature type="compositionally biased region" description="Polar residues" evidence="8">
    <location>
        <begin position="1174"/>
        <end position="1191"/>
    </location>
</feature>
<dbReference type="OrthoDB" id="446168at2759"/>
<feature type="compositionally biased region" description="Basic and acidic residues" evidence="8">
    <location>
        <begin position="58"/>
        <end position="74"/>
    </location>
</feature>
<evidence type="ECO:0000313" key="10">
    <source>
        <dbReference type="EMBL" id="KAJ8562163.1"/>
    </source>
</evidence>
<dbReference type="Gene3D" id="1.10.8.60">
    <property type="match status" value="1"/>
</dbReference>
<evidence type="ECO:0000256" key="6">
    <source>
        <dbReference type="ARBA" id="ARBA00022840"/>
    </source>
</evidence>
<dbReference type="InterPro" id="IPR001357">
    <property type="entry name" value="BRCT_dom"/>
</dbReference>
<dbReference type="SUPFAM" id="SSF51905">
    <property type="entry name" value="FAD/NAD(P)-binding domain"/>
    <property type="match status" value="1"/>
</dbReference>
<evidence type="ECO:0000256" key="2">
    <source>
        <dbReference type="ARBA" id="ARBA00006116"/>
    </source>
</evidence>
<dbReference type="GO" id="GO:0003677">
    <property type="term" value="F:DNA binding"/>
    <property type="evidence" value="ECO:0007669"/>
    <property type="project" value="InterPro"/>
</dbReference>
<dbReference type="InterPro" id="IPR008921">
    <property type="entry name" value="DNA_pol3_clamp-load_cplx_C"/>
</dbReference>
<dbReference type="Pfam" id="PF21688">
    <property type="entry name" value="FAD-depend_C"/>
    <property type="match status" value="1"/>
</dbReference>
<evidence type="ECO:0000256" key="5">
    <source>
        <dbReference type="ARBA" id="ARBA00022741"/>
    </source>
</evidence>
<feature type="compositionally biased region" description="Low complexity" evidence="8">
    <location>
        <begin position="364"/>
        <end position="379"/>
    </location>
</feature>
<comment type="subcellular location">
    <subcellularLocation>
        <location evidence="1">Nucleus</location>
    </subcellularLocation>
</comment>
<dbReference type="GO" id="GO:0005634">
    <property type="term" value="C:nucleus"/>
    <property type="evidence" value="ECO:0007669"/>
    <property type="project" value="UniProtKB-SubCell"/>
</dbReference>
<keyword evidence="4" id="KW-0235">DNA replication</keyword>
<feature type="compositionally biased region" description="Basic and acidic residues" evidence="8">
    <location>
        <begin position="137"/>
        <end position="155"/>
    </location>
</feature>
<evidence type="ECO:0000256" key="8">
    <source>
        <dbReference type="SAM" id="MobiDB-lite"/>
    </source>
</evidence>
<dbReference type="Gene3D" id="3.40.50.300">
    <property type="entry name" value="P-loop containing nucleotide triphosphate hydrolases"/>
    <property type="match status" value="1"/>
</dbReference>
<accession>A0A9Q1MN30</accession>
<comment type="similarity">
    <text evidence="2">Belongs to the activator 1 large subunit family.</text>
</comment>
<dbReference type="InterPro" id="IPR003959">
    <property type="entry name" value="ATPase_AAA_core"/>
</dbReference>
<dbReference type="InterPro" id="IPR036188">
    <property type="entry name" value="FAD/NAD-bd_sf"/>
</dbReference>
<protein>
    <recommendedName>
        <fullName evidence="9">BRCT domain-containing protein</fullName>
    </recommendedName>
</protein>
<evidence type="ECO:0000259" key="9">
    <source>
        <dbReference type="PROSITE" id="PS50172"/>
    </source>
</evidence>
<dbReference type="SMART" id="SM00382">
    <property type="entry name" value="AAA"/>
    <property type="match status" value="1"/>
</dbReference>
<feature type="region of interest" description="Disordered" evidence="8">
    <location>
        <begin position="913"/>
        <end position="1001"/>
    </location>
</feature>
<keyword evidence="11" id="KW-1185">Reference proteome</keyword>
<dbReference type="EMBL" id="JAJAGQ010000005">
    <property type="protein sequence ID" value="KAJ8562163.1"/>
    <property type="molecule type" value="Genomic_DNA"/>
</dbReference>
<comment type="caution">
    <text evidence="10">The sequence shown here is derived from an EMBL/GenBank/DDBJ whole genome shotgun (WGS) entry which is preliminary data.</text>
</comment>
<feature type="region of interest" description="Disordered" evidence="8">
    <location>
        <begin position="1174"/>
        <end position="1194"/>
    </location>
</feature>
<dbReference type="Pfam" id="PF08519">
    <property type="entry name" value="RFC1"/>
    <property type="match status" value="1"/>
</dbReference>
<dbReference type="PROSITE" id="PS50172">
    <property type="entry name" value="BRCT"/>
    <property type="match status" value="1"/>
</dbReference>
<name>A0A9Q1MN30_9SOLA</name>
<evidence type="ECO:0000256" key="4">
    <source>
        <dbReference type="ARBA" id="ARBA00022705"/>
    </source>
</evidence>
<dbReference type="Gene3D" id="3.30.70.2700">
    <property type="match status" value="1"/>
</dbReference>
<dbReference type="InterPro" id="IPR013725">
    <property type="entry name" value="DNA_replication_fac_RFC1_C"/>
</dbReference>
<dbReference type="InterPro" id="IPR028348">
    <property type="entry name" value="FAD-binding_protein"/>
</dbReference>
<feature type="compositionally biased region" description="Polar residues" evidence="8">
    <location>
        <begin position="334"/>
        <end position="356"/>
    </location>
</feature>
<feature type="compositionally biased region" description="Low complexity" evidence="8">
    <location>
        <begin position="968"/>
        <end position="998"/>
    </location>
</feature>
<dbReference type="PANTHER" id="PTHR42842">
    <property type="entry name" value="FAD/NAD(P)-BINDING OXIDOREDUCTASE"/>
    <property type="match status" value="1"/>
</dbReference>
<keyword evidence="6" id="KW-0067">ATP-binding</keyword>
<dbReference type="InterPro" id="IPR002938">
    <property type="entry name" value="FAD-bd"/>
</dbReference>
<keyword evidence="5" id="KW-0547">Nucleotide-binding</keyword>
<dbReference type="CDD" id="cd17752">
    <property type="entry name" value="BRCT_RFC1"/>
    <property type="match status" value="1"/>
</dbReference>
<dbReference type="InterPro" id="IPR047854">
    <property type="entry name" value="RFC_lid"/>
</dbReference>
<dbReference type="GO" id="GO:0006260">
    <property type="term" value="P:DNA replication"/>
    <property type="evidence" value="ECO:0007669"/>
    <property type="project" value="UniProtKB-KW"/>
</dbReference>
<feature type="region of interest" description="Disordered" evidence="8">
    <location>
        <begin position="1"/>
        <end position="239"/>
    </location>
</feature>
<dbReference type="GO" id="GO:0005663">
    <property type="term" value="C:DNA replication factor C complex"/>
    <property type="evidence" value="ECO:0007669"/>
    <property type="project" value="InterPro"/>
</dbReference>
<dbReference type="SUPFAM" id="SSF52113">
    <property type="entry name" value="BRCT domain"/>
    <property type="match status" value="1"/>
</dbReference>
<evidence type="ECO:0000256" key="7">
    <source>
        <dbReference type="ARBA" id="ARBA00023242"/>
    </source>
</evidence>
<dbReference type="GO" id="GO:0005524">
    <property type="term" value="F:ATP binding"/>
    <property type="evidence" value="ECO:0007669"/>
    <property type="project" value="UniProtKB-KW"/>
</dbReference>
<evidence type="ECO:0000256" key="1">
    <source>
        <dbReference type="ARBA" id="ARBA00004123"/>
    </source>
</evidence>
<dbReference type="InterPro" id="IPR003593">
    <property type="entry name" value="AAA+_ATPase"/>
</dbReference>
<dbReference type="Pfam" id="PF00004">
    <property type="entry name" value="AAA"/>
    <property type="match status" value="1"/>
</dbReference>
<dbReference type="FunFam" id="1.10.8.60:FF:000021">
    <property type="entry name" value="Replication factor C subunit 1"/>
    <property type="match status" value="1"/>
</dbReference>
<dbReference type="SUPFAM" id="SSF52540">
    <property type="entry name" value="P-loop containing nucleoside triphosphate hydrolases"/>
    <property type="match status" value="1"/>
</dbReference>
<dbReference type="InterPro" id="IPR027417">
    <property type="entry name" value="P-loop_NTPase"/>
</dbReference>
<dbReference type="SUPFAM" id="SSF48019">
    <property type="entry name" value="post-AAA+ oligomerization domain-like"/>
    <property type="match status" value="1"/>
</dbReference>
<dbReference type="Gene3D" id="1.20.272.10">
    <property type="match status" value="1"/>
</dbReference>
<dbReference type="FunFam" id="3.40.50.300:FF:000773">
    <property type="entry name" value="Replication factor C subunit 1"/>
    <property type="match status" value="1"/>
</dbReference>
<dbReference type="CDD" id="cd18140">
    <property type="entry name" value="HLD_clamp_RFC"/>
    <property type="match status" value="1"/>
</dbReference>
<reference evidence="11" key="1">
    <citation type="journal article" date="2023" name="Proc. Natl. Acad. Sci. U.S.A.">
        <title>Genomic and structural basis for evolution of tropane alkaloid biosynthesis.</title>
        <authorList>
            <person name="Wanga Y.-J."/>
            <person name="Taina T."/>
            <person name="Yua J.-Y."/>
            <person name="Lia J."/>
            <person name="Xua B."/>
            <person name="Chenc J."/>
            <person name="D'Auriad J.C."/>
            <person name="Huanga J.-P."/>
            <person name="Huanga S.-X."/>
        </authorList>
    </citation>
    <scope>NUCLEOTIDE SEQUENCE [LARGE SCALE GENOMIC DNA]</scope>
    <source>
        <strain evidence="11">cv. KIB-2019</strain>
    </source>
</reference>
<dbReference type="InterPro" id="IPR049516">
    <property type="entry name" value="FAD-depend_C"/>
</dbReference>
<feature type="compositionally biased region" description="Basic and acidic residues" evidence="8">
    <location>
        <begin position="221"/>
        <end position="235"/>
    </location>
</feature>
<dbReference type="Proteomes" id="UP001152561">
    <property type="component" value="Unassembled WGS sequence"/>
</dbReference>
<feature type="compositionally biased region" description="Polar residues" evidence="8">
    <location>
        <begin position="946"/>
        <end position="956"/>
    </location>
</feature>
<dbReference type="SMART" id="SM00292">
    <property type="entry name" value="BRCT"/>
    <property type="match status" value="1"/>
</dbReference>
<feature type="compositionally biased region" description="Acidic residues" evidence="8">
    <location>
        <begin position="913"/>
        <end position="939"/>
    </location>
</feature>
<evidence type="ECO:0000313" key="11">
    <source>
        <dbReference type="Proteomes" id="UP001152561"/>
    </source>
</evidence>
<dbReference type="GO" id="GO:0003689">
    <property type="term" value="F:DNA clamp loader activity"/>
    <property type="evidence" value="ECO:0007669"/>
    <property type="project" value="InterPro"/>
</dbReference>
<organism evidence="10 11">
    <name type="scientific">Anisodus acutangulus</name>
    <dbReference type="NCBI Taxonomy" id="402998"/>
    <lineage>
        <taxon>Eukaryota</taxon>
        <taxon>Viridiplantae</taxon>
        <taxon>Streptophyta</taxon>
        <taxon>Embryophyta</taxon>
        <taxon>Tracheophyta</taxon>
        <taxon>Spermatophyta</taxon>
        <taxon>Magnoliopsida</taxon>
        <taxon>eudicotyledons</taxon>
        <taxon>Gunneridae</taxon>
        <taxon>Pentapetalae</taxon>
        <taxon>asterids</taxon>
        <taxon>lamiids</taxon>
        <taxon>Solanales</taxon>
        <taxon>Solanaceae</taxon>
        <taxon>Solanoideae</taxon>
        <taxon>Hyoscyameae</taxon>
        <taxon>Anisodus</taxon>
    </lineage>
</organism>
<dbReference type="Gene3D" id="3.50.50.60">
    <property type="entry name" value="FAD/NAD(P)-binding domain"/>
    <property type="match status" value="2"/>
</dbReference>
<dbReference type="Pfam" id="PF00533">
    <property type="entry name" value="BRCT"/>
    <property type="match status" value="1"/>
</dbReference>
<keyword evidence="7" id="KW-0539">Nucleus</keyword>
<proteinExistence type="inferred from homology"/>
<comment type="subunit">
    <text evidence="3">Heterotetramer of subunits RFC2, RFC3, RFC4 and RFC5 that can form a complex with RFC1.</text>
</comment>
<dbReference type="GO" id="GO:0071949">
    <property type="term" value="F:FAD binding"/>
    <property type="evidence" value="ECO:0007669"/>
    <property type="project" value="InterPro"/>
</dbReference>
<sequence>MSDIRKWFMKQHDKGAGNGSMSKNTAAEKPSPDSPKPENLVEEGQETAGRRKTSKYFATDKVKAKEEKVEEVSAKRKAQNAGGSSSINEKPPAAKRIRKADDDDDFVLPAAATGSRDVTPSKKSVSGSGRGSTRKNVVRDESDDDLKNKKSDLKPAGRGRGGKAAQTGGKGVPVDESDDDASAVKDTKSGGRGRGGKGTSAAPSGGRGRGGGGRGGFMNFGERKDPPHKGEKEVPEGAPDCLAGLTFVISGTLDSLEREEAEDLIKRHGGRVTGSVSKKTNYLLCDEDVEGRKSSKAKELGTAFLTEDGLFEMIRSSKKSKSATQPESKKSVDTVVSSAKRNSQNTSDGTGSTATKSLAAKELTSSASPAKSRASPATRKGQTKESSLPWTEKYRPKDIADIIGNKSLVEQLQRWLESWDENFLKAAGKGKGEKPNDSGAKKAVLLSGMPGIGKTTSAKVVSQLLGFQTIEVNASDSRGKADSKIEKGIGGSTANSIKELVSNESLSANVGRSHHRKTVLIMDEVDGMSAGDRGGVADLIASIKISKIPIICICNDKYSQKLKSLVNYCLPIVFRKPTKQQMAKRLKQVANAEGIQVNEIALEELADRVGGDMRMALNQLQYMSLSKSVIQYDDIRQRLLSSSKDEDISPFKAVEKLFDFNVKNLKIDQRIDLSMSDPDLVPLLVQENYLNYKPSSLGKDDDGLKRMSLIAHAADSIANSDLINVQIRRYQQWQLSPAGCLSSCIIPASLLHGQRQTLEQGERNFNRFGGWLGKNSTMGKNYRILEELHVHLLASRKSYLGRANLRLDYFTLLTKKLIDPLKVLPKDEAVENVVDFMDSYSISQEDFDNIVEISKFKGHLNLLDGVQPAVKSALTRAYNKGSKSRVIRTADLITLPGIKKAPKKRVAAMLEPLEEGVADENGEALAEDEENSSETEDIDVEKKLQSDLQSLNSKGIQVNMDLKGVRSSGGKKPSAGRGRGRGSSNSSEKGSAESSALSFPEVKAEAEVPGLEVSTLHGKNEKVKRRGKLRYPSEKKKLKQQQETQIDVENKFEGIWRLSKLSISVHNDPGKDFLGVSDALLQEIAKVLEFPVASMLPEEAFKVVRKSFDARKLQKEQKFVYTVDVDVQKLINLEPRTWEFISALELKVGLVEHLPHDRTSGDIMSIVNACRKSGQNATTSERGDKNLSNGSHIYPSDRKPKVAVVGSGPAGLFASLVLAEFGADVTLMERGEAVEKRGRDIGALVVRRILQEESNFCFGEGGAGTWSDGKLVTRIGRNSGSVLAVLETLVHFGAPQKILVDGKPHLGTDKLVPLLQNFRRYLEELGVTIKFGTRVDDLLVEDKHVVGVKVSDSRDNSSHSMSQKLGYDAVVLAVGHSARDTYQMLLSHGVSLVGKDFSVGLRVEHPQELINNIQYSGLANEVQSGRGKVPVADYKVVEYVNTEDIALPSNSGPRNRSCYSFCMCPGGQVVLTSTDPSELCINGMSFSRRSSKWANAALVVTVSSKDFVALDLHGPLAGVEFQRMFERRAAAMGGGNFVVPVQTVTDFLDNKLSGTSVPSSSYRLGVKAANLHELFPSHITSSLQQSLLKFDKELPGFISSNALLHGVETRTSSPVQISRSADTYECTSLRGLYPVGEGAGYAGGIVSAAVDGMYSGFALAKSLGLFHGSVESVLGKAQSAGVAKY</sequence>
<gene>
    <name evidence="10" type="ORF">K7X08_011454</name>
</gene>